<feature type="compositionally biased region" description="Acidic residues" evidence="1">
    <location>
        <begin position="246"/>
        <end position="256"/>
    </location>
</feature>
<dbReference type="OrthoDB" id="5361769at2"/>
<organism evidence="2 3">
    <name type="scientific">Helicobacter ganmani</name>
    <dbReference type="NCBI Taxonomy" id="60246"/>
    <lineage>
        <taxon>Bacteria</taxon>
        <taxon>Pseudomonadati</taxon>
        <taxon>Campylobacterota</taxon>
        <taxon>Epsilonproteobacteria</taxon>
        <taxon>Campylobacterales</taxon>
        <taxon>Helicobacteraceae</taxon>
        <taxon>Helicobacter</taxon>
    </lineage>
</organism>
<gene>
    <name evidence="2" type="ORF">CQA43_02985</name>
</gene>
<dbReference type="GeneID" id="82535247"/>
<sequence length="350" mass="39932">MNLIKTIRPFFATVIAGIEVDHKLCSVVVNFYRRGQLQQTQIKEFKTNPGELPIQAVRYIKKIRAKNPFTYVSTLSLSITQGVINSDKESEFEKYGVNCNEVVYKRFDNNWSVYVPNQGIAETKKRFLKLGADFVISPFMILYRLAKDTFQDSCKLYVLFQRSNMTLIVTKQDAGVLFGGYYVLESEIDLGLSVVKHSLSEDEEDIQKTDIESDLQNELSNIENVVDLDSESSDDDELIKVLKNDDSEDDLNESGEDSSKGNDLDDFSRINTAAKFIQSALSEFYNNPLYNSEFINEIVIFNPHDIAQETLQQIQQITMLEVHVLSCDIAKELANLGYESYKFFESKGQV</sequence>
<evidence type="ECO:0000256" key="1">
    <source>
        <dbReference type="SAM" id="MobiDB-lite"/>
    </source>
</evidence>
<comment type="caution">
    <text evidence="2">The sequence shown here is derived from an EMBL/GenBank/DDBJ whole genome shotgun (WGS) entry which is preliminary data.</text>
</comment>
<evidence type="ECO:0000313" key="2">
    <source>
        <dbReference type="EMBL" id="RDU63800.1"/>
    </source>
</evidence>
<evidence type="ECO:0000313" key="3">
    <source>
        <dbReference type="Proteomes" id="UP000256650"/>
    </source>
</evidence>
<dbReference type="AlphaFoldDB" id="A0A3D8IFA2"/>
<dbReference type="EMBL" id="NXLS01000002">
    <property type="protein sequence ID" value="RDU63800.1"/>
    <property type="molecule type" value="Genomic_DNA"/>
</dbReference>
<dbReference type="Proteomes" id="UP000256650">
    <property type="component" value="Unassembled WGS sequence"/>
</dbReference>
<reference evidence="2 3" key="1">
    <citation type="submission" date="2018-04" db="EMBL/GenBank/DDBJ databases">
        <title>Novel Campyloabacter and Helicobacter Species and Strains.</title>
        <authorList>
            <person name="Mannion A.J."/>
            <person name="Shen Z."/>
            <person name="Fox J.G."/>
        </authorList>
    </citation>
    <scope>NUCLEOTIDE SEQUENCE [LARGE SCALE GENOMIC DNA]</scope>
    <source>
        <strain evidence="2 3">MIT 99-5101</strain>
    </source>
</reference>
<name>A0A3D8IFA2_9HELI</name>
<accession>A0A3D8IFA2</accession>
<protein>
    <submittedName>
        <fullName evidence="2">Uncharacterized protein</fullName>
    </submittedName>
</protein>
<feature type="region of interest" description="Disordered" evidence="1">
    <location>
        <begin position="242"/>
        <end position="264"/>
    </location>
</feature>
<dbReference type="RefSeq" id="WP_115551125.1">
    <property type="nucleotide sequence ID" value="NZ_CAONBV010000028.1"/>
</dbReference>
<proteinExistence type="predicted"/>
<keyword evidence="3" id="KW-1185">Reference proteome</keyword>